<reference evidence="9" key="1">
    <citation type="submission" date="2020-09" db="EMBL/GenBank/DDBJ databases">
        <authorList>
            <person name="Kikuchi T."/>
        </authorList>
    </citation>
    <scope>NUCLEOTIDE SEQUENCE</scope>
    <source>
        <strain evidence="9">SH1</strain>
    </source>
</reference>
<gene>
    <name evidence="9" type="ORF">BOKJ2_LOCUS14180</name>
</gene>
<sequence>MHNQLIEMFRESEDFPTMRPINHTFEEIDSKKYIQDLINGKAEVAPVVEQEKYPEIYFGCSMEDTKNVSRGWVENGRWYLYSAYEDIRSNSLYPKLKSVIQIIASTYFVVDDQERWYCHIRNVNGEMLRVRAHFRLIWQRAWDSRRTFYNPYLITCALPNDYVIYKGAVVMLRGRKCPSFNETFLNVNLVKNAEMFEDNNSFKMAKPPVFHHKSQNIVKIVDSLVRNRYERVKQEQQAQSDLHNNIQPDANSKTTVNEELNLQNPLKIAVCVKGMDFYEDKTLELAQWLILQYTFGADSVTLYIYHLHERTREMLKEFSKEYDLRVIDIDLPGNFTLSDQEQHSYIWNNYSQKRRNELIPYNDCFYSYAHTHDYVLIVDTDEVVVPLEHESWNEMIKHFISGFRQNATSLSVRNVFKFPNEDDDEGLMGRRTRASIIQEKGISGKSFISTQTAATVFNHFALHRLHGNVARTAYFPPSTALKLHYKTDCPRDFAAQCEGLKNSSIPDHSLDRWRETVVKMAHDIVKRV</sequence>
<keyword evidence="3 8" id="KW-0328">Glycosyltransferase</keyword>
<dbReference type="InterPro" id="IPR008166">
    <property type="entry name" value="Glyco_transf_92"/>
</dbReference>
<dbReference type="Proteomes" id="UP000614601">
    <property type="component" value="Unassembled WGS sequence"/>
</dbReference>
<evidence type="ECO:0000256" key="8">
    <source>
        <dbReference type="RuleBase" id="RU366017"/>
    </source>
</evidence>
<evidence type="ECO:0000256" key="2">
    <source>
        <dbReference type="ARBA" id="ARBA00007647"/>
    </source>
</evidence>
<dbReference type="EMBL" id="CAJFDH010000006">
    <property type="protein sequence ID" value="CAD5230527.1"/>
    <property type="molecule type" value="Genomic_DNA"/>
</dbReference>
<dbReference type="GO" id="GO:0016757">
    <property type="term" value="F:glycosyltransferase activity"/>
    <property type="evidence" value="ECO:0007669"/>
    <property type="project" value="UniProtKB-UniRule"/>
</dbReference>
<evidence type="ECO:0000256" key="3">
    <source>
        <dbReference type="ARBA" id="ARBA00022676"/>
    </source>
</evidence>
<evidence type="ECO:0000256" key="5">
    <source>
        <dbReference type="ARBA" id="ARBA00022692"/>
    </source>
</evidence>
<name>A0A811LQC5_9BILA</name>
<evidence type="ECO:0000256" key="7">
    <source>
        <dbReference type="ARBA" id="ARBA00023136"/>
    </source>
</evidence>
<dbReference type="Proteomes" id="UP000783686">
    <property type="component" value="Unassembled WGS sequence"/>
</dbReference>
<keyword evidence="6" id="KW-1133">Transmembrane helix</keyword>
<evidence type="ECO:0000313" key="10">
    <source>
        <dbReference type="Proteomes" id="UP000614601"/>
    </source>
</evidence>
<keyword evidence="7" id="KW-0472">Membrane</keyword>
<comment type="similarity">
    <text evidence="2 8">Belongs to the glycosyltransferase 92 family.</text>
</comment>
<proteinExistence type="inferred from homology"/>
<dbReference type="PANTHER" id="PTHR21461:SF69">
    <property type="entry name" value="GLYCOSYLTRANSFERASE FAMILY 92 PROTEIN"/>
    <property type="match status" value="1"/>
</dbReference>
<comment type="subcellular location">
    <subcellularLocation>
        <location evidence="1">Membrane</location>
        <topology evidence="1">Single-pass membrane protein</topology>
    </subcellularLocation>
</comment>
<dbReference type="EC" id="2.4.1.-" evidence="8"/>
<keyword evidence="4 8" id="KW-0808">Transferase</keyword>
<dbReference type="Pfam" id="PF01697">
    <property type="entry name" value="Glyco_transf_92"/>
    <property type="match status" value="1"/>
</dbReference>
<keyword evidence="10" id="KW-1185">Reference proteome</keyword>
<organism evidence="9 10">
    <name type="scientific">Bursaphelenchus okinawaensis</name>
    <dbReference type="NCBI Taxonomy" id="465554"/>
    <lineage>
        <taxon>Eukaryota</taxon>
        <taxon>Metazoa</taxon>
        <taxon>Ecdysozoa</taxon>
        <taxon>Nematoda</taxon>
        <taxon>Chromadorea</taxon>
        <taxon>Rhabditida</taxon>
        <taxon>Tylenchina</taxon>
        <taxon>Tylenchomorpha</taxon>
        <taxon>Aphelenchoidea</taxon>
        <taxon>Aphelenchoididae</taxon>
        <taxon>Bursaphelenchus</taxon>
    </lineage>
</organism>
<evidence type="ECO:0000256" key="6">
    <source>
        <dbReference type="ARBA" id="ARBA00022989"/>
    </source>
</evidence>
<evidence type="ECO:0000313" key="9">
    <source>
        <dbReference type="EMBL" id="CAD5230527.1"/>
    </source>
</evidence>
<dbReference type="GO" id="GO:0005737">
    <property type="term" value="C:cytoplasm"/>
    <property type="evidence" value="ECO:0007669"/>
    <property type="project" value="TreeGrafter"/>
</dbReference>
<dbReference type="PANTHER" id="PTHR21461">
    <property type="entry name" value="GLYCOSYLTRANSFERASE FAMILY 92 PROTEIN"/>
    <property type="match status" value="1"/>
</dbReference>
<dbReference type="AlphaFoldDB" id="A0A811LQC5"/>
<evidence type="ECO:0000256" key="4">
    <source>
        <dbReference type="ARBA" id="ARBA00022679"/>
    </source>
</evidence>
<dbReference type="OrthoDB" id="2017643at2759"/>
<comment type="caution">
    <text evidence="9">The sequence shown here is derived from an EMBL/GenBank/DDBJ whole genome shotgun (WGS) entry which is preliminary data.</text>
</comment>
<protein>
    <recommendedName>
        <fullName evidence="8">Glycosyltransferase family 92 protein</fullName>
        <ecNumber evidence="8">2.4.1.-</ecNumber>
    </recommendedName>
</protein>
<accession>A0A811LQC5</accession>
<evidence type="ECO:0000256" key="1">
    <source>
        <dbReference type="ARBA" id="ARBA00004167"/>
    </source>
</evidence>
<dbReference type="GO" id="GO:0016020">
    <property type="term" value="C:membrane"/>
    <property type="evidence" value="ECO:0007669"/>
    <property type="project" value="UniProtKB-SubCell"/>
</dbReference>
<dbReference type="EMBL" id="CAJFCW020000006">
    <property type="protein sequence ID" value="CAG9127799.1"/>
    <property type="molecule type" value="Genomic_DNA"/>
</dbReference>
<keyword evidence="5" id="KW-0812">Transmembrane</keyword>